<comment type="caution">
    <text evidence="14">The sequence shown here is derived from an EMBL/GenBank/DDBJ whole genome shotgun (WGS) entry which is preliminary data.</text>
</comment>
<evidence type="ECO:0000259" key="13">
    <source>
        <dbReference type="Pfam" id="PF07732"/>
    </source>
</evidence>
<dbReference type="Pfam" id="PF00394">
    <property type="entry name" value="Cu-oxidase"/>
    <property type="match status" value="2"/>
</dbReference>
<feature type="region of interest" description="Disordered" evidence="9">
    <location>
        <begin position="38"/>
        <end position="58"/>
    </location>
</feature>
<evidence type="ECO:0000313" key="15">
    <source>
        <dbReference type="Proteomes" id="UP001294444"/>
    </source>
</evidence>
<dbReference type="PROSITE" id="PS00080">
    <property type="entry name" value="MULTICOPPER_OXIDASE2"/>
    <property type="match status" value="1"/>
</dbReference>
<feature type="signal peptide" evidence="10">
    <location>
        <begin position="1"/>
        <end position="20"/>
    </location>
</feature>
<dbReference type="PANTHER" id="PTHR11709">
    <property type="entry name" value="MULTI-COPPER OXIDASE"/>
    <property type="match status" value="1"/>
</dbReference>
<evidence type="ECO:0000256" key="3">
    <source>
        <dbReference type="ARBA" id="ARBA00010609"/>
    </source>
</evidence>
<dbReference type="GO" id="GO:0005507">
    <property type="term" value="F:copper ion binding"/>
    <property type="evidence" value="ECO:0007669"/>
    <property type="project" value="InterPro"/>
</dbReference>
<dbReference type="InterPro" id="IPR045087">
    <property type="entry name" value="Cu-oxidase_fam"/>
</dbReference>
<feature type="region of interest" description="Disordered" evidence="9">
    <location>
        <begin position="662"/>
        <end position="683"/>
    </location>
</feature>
<name>A0AAJ4XRM0_9BASI</name>
<evidence type="ECO:0000256" key="9">
    <source>
        <dbReference type="SAM" id="MobiDB-lite"/>
    </source>
</evidence>
<keyword evidence="5" id="KW-0479">Metal-binding</keyword>
<keyword evidence="10" id="KW-0732">Signal</keyword>
<keyword evidence="15" id="KW-1185">Reference proteome</keyword>
<dbReference type="InterPro" id="IPR002355">
    <property type="entry name" value="Cu_oxidase_Cu_BS"/>
</dbReference>
<dbReference type="GO" id="GO:0052716">
    <property type="term" value="F:hydroquinone:oxygen oxidoreductase activity"/>
    <property type="evidence" value="ECO:0007669"/>
    <property type="project" value="UniProtKB-EC"/>
</dbReference>
<sequence>MWSVLFRSSILFSLFITVHTLLLPDALARFNDKVLGQPVPRNPPSVAPQTRSPSSKRRINVRHHSLNLTQSTIYQSCDPFTNAPIVNSTFPGPTIRARAGEILQVRVYNHLPSNLTMHFHGLSMKMHPVMDGTTMVSQWPISPGNYFDYRIPLTAEDKGTYFYHSHVGVQAMTAYGAVIVEDPQDSSEFVDPSDATQVVDKFGQDAIDFVNVYGHDGLEENGKSSQYSPYKYDEDRVLAVSDWWSYSSPDQIERQLGGDPFIWPGSANKLLLNGHSSPNPYTPTEPTCNQTKASDLNLSCNDAPNNCETNRIYPEIHLDYEKTYRLRLVGATSLMYVSLAILKPTKTPFTTNLTSEHMENLTLIEADGSYLDALDVSHVEFTTGQRYSVLYTSRSKDQVDKDGTGGVYWMRVESRWRSGPSMWVKLVYSSSSSSSSSSSKTVTSAVIPPIDTGSGKTDIQLLPKEKFGWVTSWLSPLSKANGPDWWYSETMPDDDQVTRTVIIDTQQVRFYASGKGLKWDENGQLFNDTFPTTANNTPYLIRTFLGEISFPSQTQFETAMYNPTSYETSSGLESIVNMTNRDEMEAAKRRNWGQGYDKKLNMYFAEQNEVIDIILVNRPSETGNNVEIHPWHMHSHKHYTRLIQPGTFNFTTLESLYSTYSSTSSSSSSSSTTSLSKTTSTSKVEFGNPIQRDTTVVYASPGASFLNQTITNVKHDDGGWAVLRYKVNKWNAGIFLLHCHIQFHLYMGMATVFTIDPNSLADQTGIYWPKQNPNQKLPHSIVKNPASTKVKSNIQGLDWNLLNYNKNVSALV</sequence>
<dbReference type="PANTHER" id="PTHR11709:SF394">
    <property type="entry name" value="FI03373P-RELATED"/>
    <property type="match status" value="1"/>
</dbReference>
<reference evidence="14" key="1">
    <citation type="submission" date="2023-10" db="EMBL/GenBank/DDBJ databases">
        <authorList>
            <person name="Guldener U."/>
        </authorList>
    </citation>
    <scope>NUCLEOTIDE SEQUENCE</scope>
    <source>
        <strain evidence="14">Mp4</strain>
    </source>
</reference>
<evidence type="ECO:0000259" key="11">
    <source>
        <dbReference type="Pfam" id="PF00394"/>
    </source>
</evidence>
<keyword evidence="7" id="KW-0186">Copper</keyword>
<comment type="cofactor">
    <cofactor evidence="2">
        <name>Cu cation</name>
        <dbReference type="ChEBI" id="CHEBI:23378"/>
    </cofactor>
</comment>
<feature type="domain" description="Plastocyanin-like" evidence="13">
    <location>
        <begin position="69"/>
        <end position="184"/>
    </location>
</feature>
<dbReference type="AlphaFoldDB" id="A0AAJ4XRM0"/>
<dbReference type="InterPro" id="IPR008972">
    <property type="entry name" value="Cupredoxin"/>
</dbReference>
<dbReference type="Pfam" id="PF07732">
    <property type="entry name" value="Cu-oxidase_3"/>
    <property type="match status" value="1"/>
</dbReference>
<feature type="chain" id="PRO_5042588685" description="laccase" evidence="10">
    <location>
        <begin position="21"/>
        <end position="812"/>
    </location>
</feature>
<feature type="domain" description="Plastocyanin-like" evidence="11">
    <location>
        <begin position="360"/>
        <end position="413"/>
    </location>
</feature>
<dbReference type="EC" id="1.10.3.2" evidence="4"/>
<dbReference type="PROSITE" id="PS00079">
    <property type="entry name" value="MULTICOPPER_OXIDASE1"/>
    <property type="match status" value="1"/>
</dbReference>
<dbReference type="InterPro" id="IPR001117">
    <property type="entry name" value="Cu-oxidase_2nd"/>
</dbReference>
<dbReference type="InterPro" id="IPR011706">
    <property type="entry name" value="Cu-oxidase_C"/>
</dbReference>
<dbReference type="Pfam" id="PF07731">
    <property type="entry name" value="Cu-oxidase_2"/>
    <property type="match status" value="2"/>
</dbReference>
<evidence type="ECO:0000256" key="10">
    <source>
        <dbReference type="SAM" id="SignalP"/>
    </source>
</evidence>
<dbReference type="EMBL" id="OAPG01000015">
    <property type="protein sequence ID" value="SNX86631.1"/>
    <property type="molecule type" value="Genomic_DNA"/>
</dbReference>
<dbReference type="Gene3D" id="2.60.40.420">
    <property type="entry name" value="Cupredoxins - blue copper proteins"/>
    <property type="match status" value="3"/>
</dbReference>
<dbReference type="InterPro" id="IPR033138">
    <property type="entry name" value="Cu_oxidase_CS"/>
</dbReference>
<evidence type="ECO:0000259" key="12">
    <source>
        <dbReference type="Pfam" id="PF07731"/>
    </source>
</evidence>
<keyword evidence="6" id="KW-0560">Oxidoreductase</keyword>
<proteinExistence type="inferred from homology"/>
<organism evidence="14 15">
    <name type="scientific">Melanopsichium pennsylvanicum</name>
    <dbReference type="NCBI Taxonomy" id="63383"/>
    <lineage>
        <taxon>Eukaryota</taxon>
        <taxon>Fungi</taxon>
        <taxon>Dikarya</taxon>
        <taxon>Basidiomycota</taxon>
        <taxon>Ustilaginomycotina</taxon>
        <taxon>Ustilaginomycetes</taxon>
        <taxon>Ustilaginales</taxon>
        <taxon>Ustilaginaceae</taxon>
        <taxon>Melanopsichium</taxon>
    </lineage>
</organism>
<evidence type="ECO:0000256" key="7">
    <source>
        <dbReference type="ARBA" id="ARBA00023008"/>
    </source>
</evidence>
<evidence type="ECO:0000256" key="8">
    <source>
        <dbReference type="ARBA" id="ARBA00023180"/>
    </source>
</evidence>
<feature type="domain" description="Plastocyanin-like" evidence="12">
    <location>
        <begin position="584"/>
        <end position="699"/>
    </location>
</feature>
<gene>
    <name evidence="14" type="ORF">MEPE_05340</name>
</gene>
<evidence type="ECO:0000256" key="4">
    <source>
        <dbReference type="ARBA" id="ARBA00012297"/>
    </source>
</evidence>
<evidence type="ECO:0000256" key="6">
    <source>
        <dbReference type="ARBA" id="ARBA00023002"/>
    </source>
</evidence>
<evidence type="ECO:0000313" key="14">
    <source>
        <dbReference type="EMBL" id="SNX86631.1"/>
    </source>
</evidence>
<dbReference type="Proteomes" id="UP001294444">
    <property type="component" value="Unassembled WGS sequence"/>
</dbReference>
<keyword evidence="8" id="KW-0325">Glycoprotein</keyword>
<feature type="domain" description="Plastocyanin-like" evidence="11">
    <location>
        <begin position="235"/>
        <end position="341"/>
    </location>
</feature>
<comment type="catalytic activity">
    <reaction evidence="1">
        <text>4 hydroquinone + O2 = 4 benzosemiquinone + 2 H2O</text>
        <dbReference type="Rhea" id="RHEA:11276"/>
        <dbReference type="ChEBI" id="CHEBI:15377"/>
        <dbReference type="ChEBI" id="CHEBI:15379"/>
        <dbReference type="ChEBI" id="CHEBI:17594"/>
        <dbReference type="ChEBI" id="CHEBI:17977"/>
        <dbReference type="EC" id="1.10.3.2"/>
    </reaction>
</comment>
<comment type="similarity">
    <text evidence="3">Belongs to the multicopper oxidase family.</text>
</comment>
<evidence type="ECO:0000256" key="5">
    <source>
        <dbReference type="ARBA" id="ARBA00022723"/>
    </source>
</evidence>
<accession>A0AAJ4XRM0</accession>
<dbReference type="InterPro" id="IPR011707">
    <property type="entry name" value="Cu-oxidase-like_N"/>
</dbReference>
<dbReference type="SUPFAM" id="SSF49503">
    <property type="entry name" value="Cupredoxins"/>
    <property type="match status" value="3"/>
</dbReference>
<feature type="domain" description="Plastocyanin-like" evidence="12">
    <location>
        <begin position="717"/>
        <end position="758"/>
    </location>
</feature>
<evidence type="ECO:0000256" key="1">
    <source>
        <dbReference type="ARBA" id="ARBA00000349"/>
    </source>
</evidence>
<evidence type="ECO:0000256" key="2">
    <source>
        <dbReference type="ARBA" id="ARBA00001935"/>
    </source>
</evidence>
<protein>
    <recommendedName>
        <fullName evidence="4">laccase</fullName>
        <ecNumber evidence="4">1.10.3.2</ecNumber>
    </recommendedName>
</protein>